<name>A0A368W5W3_9BACL</name>
<dbReference type="RefSeq" id="WP_114378629.1">
    <property type="nucleotide sequence ID" value="NZ_QPJD01000002.1"/>
</dbReference>
<reference evidence="1 2" key="1">
    <citation type="submission" date="2018-07" db="EMBL/GenBank/DDBJ databases">
        <title>Genomic Encyclopedia of Type Strains, Phase III (KMG-III): the genomes of soil and plant-associated and newly described type strains.</title>
        <authorList>
            <person name="Whitman W."/>
        </authorList>
    </citation>
    <scope>NUCLEOTIDE SEQUENCE [LARGE SCALE GENOMIC DNA]</scope>
    <source>
        <strain evidence="1 2">CECT 7506</strain>
    </source>
</reference>
<evidence type="ECO:0000313" key="1">
    <source>
        <dbReference type="EMBL" id="RCW51135.1"/>
    </source>
</evidence>
<dbReference type="EMBL" id="QPJD01000002">
    <property type="protein sequence ID" value="RCW51135.1"/>
    <property type="molecule type" value="Genomic_DNA"/>
</dbReference>
<proteinExistence type="predicted"/>
<gene>
    <name evidence="1" type="ORF">DFP97_102329</name>
</gene>
<accession>A0A368W5W3</accession>
<dbReference type="AlphaFoldDB" id="A0A368W5W3"/>
<organism evidence="1 2">
    <name type="scientific">Paenibacillus prosopidis</name>
    <dbReference type="NCBI Taxonomy" id="630520"/>
    <lineage>
        <taxon>Bacteria</taxon>
        <taxon>Bacillati</taxon>
        <taxon>Bacillota</taxon>
        <taxon>Bacilli</taxon>
        <taxon>Bacillales</taxon>
        <taxon>Paenibacillaceae</taxon>
        <taxon>Paenibacillus</taxon>
    </lineage>
</organism>
<evidence type="ECO:0000313" key="2">
    <source>
        <dbReference type="Proteomes" id="UP000252415"/>
    </source>
</evidence>
<protein>
    <submittedName>
        <fullName evidence="1">Uncharacterized protein</fullName>
    </submittedName>
</protein>
<keyword evidence="2" id="KW-1185">Reference proteome</keyword>
<comment type="caution">
    <text evidence="1">The sequence shown here is derived from an EMBL/GenBank/DDBJ whole genome shotgun (WGS) entry which is preliminary data.</text>
</comment>
<sequence length="65" mass="7627">MIRKPFTKKRSRKQLLQLTEEVSTVLRKIIITLLILLVCSQAALQNNVVRHWLTGVDRWEGTRLN</sequence>
<dbReference type="Proteomes" id="UP000252415">
    <property type="component" value="Unassembled WGS sequence"/>
</dbReference>